<name>A0A0K1QGM8_9BACT</name>
<keyword evidence="3" id="KW-1185">Reference proteome</keyword>
<gene>
    <name evidence="2" type="ORF">AKJ09_11253</name>
</gene>
<organism evidence="2 3">
    <name type="scientific">Labilithrix luteola</name>
    <dbReference type="NCBI Taxonomy" id="1391654"/>
    <lineage>
        <taxon>Bacteria</taxon>
        <taxon>Pseudomonadati</taxon>
        <taxon>Myxococcota</taxon>
        <taxon>Polyangia</taxon>
        <taxon>Polyangiales</taxon>
        <taxon>Labilitrichaceae</taxon>
        <taxon>Labilithrix</taxon>
    </lineage>
</organism>
<dbReference type="OrthoDB" id="5526768at2"/>
<dbReference type="RefSeq" id="WP_146655181.1">
    <property type="nucleotide sequence ID" value="NZ_CP012333.1"/>
</dbReference>
<evidence type="ECO:0000256" key="1">
    <source>
        <dbReference type="SAM" id="MobiDB-lite"/>
    </source>
</evidence>
<dbReference type="InterPro" id="IPR011990">
    <property type="entry name" value="TPR-like_helical_dom_sf"/>
</dbReference>
<dbReference type="AlphaFoldDB" id="A0A0K1QGM8"/>
<reference evidence="2 3" key="1">
    <citation type="submission" date="2015-08" db="EMBL/GenBank/DDBJ databases">
        <authorList>
            <person name="Babu N.S."/>
            <person name="Beckwith C.J."/>
            <person name="Beseler K.G."/>
            <person name="Brison A."/>
            <person name="Carone J.V."/>
            <person name="Caskin T.P."/>
            <person name="Diamond M."/>
            <person name="Durham M.E."/>
            <person name="Foxe J.M."/>
            <person name="Go M."/>
            <person name="Henderson B.A."/>
            <person name="Jones I.B."/>
            <person name="McGettigan J.A."/>
            <person name="Micheletti S.J."/>
            <person name="Nasrallah M.E."/>
            <person name="Ortiz D."/>
            <person name="Piller C.R."/>
            <person name="Privatt S.R."/>
            <person name="Schneider S.L."/>
            <person name="Sharp S."/>
            <person name="Smith T.C."/>
            <person name="Stanton J.D."/>
            <person name="Ullery H.E."/>
            <person name="Wilson R.J."/>
            <person name="Serrano M.G."/>
            <person name="Buck G."/>
            <person name="Lee V."/>
            <person name="Wang Y."/>
            <person name="Carvalho R."/>
            <person name="Voegtly L."/>
            <person name="Shi R."/>
            <person name="Duckworth R."/>
            <person name="Johnson A."/>
            <person name="Loviza R."/>
            <person name="Walstead R."/>
            <person name="Shah Z."/>
            <person name="Kiflezghi M."/>
            <person name="Wade K."/>
            <person name="Ball S.L."/>
            <person name="Bradley K.W."/>
            <person name="Asai D.J."/>
            <person name="Bowman C.A."/>
            <person name="Russell D.A."/>
            <person name="Pope W.H."/>
            <person name="Jacobs-Sera D."/>
            <person name="Hendrix R.W."/>
            <person name="Hatfull G.F."/>
        </authorList>
    </citation>
    <scope>NUCLEOTIDE SEQUENCE [LARGE SCALE GENOMIC DNA]</scope>
    <source>
        <strain evidence="2 3">DSM 27648</strain>
    </source>
</reference>
<sequence length="269" mass="26644">MSELGPESRALFASARRDLAITAEERARMDHALAAKLGLATGAAALAAKGAAASLPPAGKVGVATAAPSAVPLAVKIAGALALASAVGGGAAFYAFHRAAPAPAVAASNAVTTSHPSPSLESQALPVPTSSSASALALETNVVAAPPASPVSAVPIRRPSAPIAPSPSASAPKVSEGRVAAETQLLRDADAALRSGDAVQALALLDDHARTYPNGVLREECSAERIFALCKLGRVSEARGETERFLRDSGESPLAASVRSSCGGPGTAP</sequence>
<dbReference type="KEGG" id="llu:AKJ09_11253"/>
<evidence type="ECO:0000313" key="2">
    <source>
        <dbReference type="EMBL" id="AKV04590.1"/>
    </source>
</evidence>
<dbReference type="STRING" id="1391654.AKJ09_11253"/>
<evidence type="ECO:0000313" key="3">
    <source>
        <dbReference type="Proteomes" id="UP000064967"/>
    </source>
</evidence>
<feature type="region of interest" description="Disordered" evidence="1">
    <location>
        <begin position="240"/>
        <end position="269"/>
    </location>
</feature>
<dbReference type="Gene3D" id="1.25.40.10">
    <property type="entry name" value="Tetratricopeptide repeat domain"/>
    <property type="match status" value="1"/>
</dbReference>
<accession>A0A0K1QGM8</accession>
<dbReference type="Proteomes" id="UP000064967">
    <property type="component" value="Chromosome"/>
</dbReference>
<dbReference type="EMBL" id="CP012333">
    <property type="protein sequence ID" value="AKV04590.1"/>
    <property type="molecule type" value="Genomic_DNA"/>
</dbReference>
<proteinExistence type="predicted"/>
<protein>
    <submittedName>
        <fullName evidence="2">Uncharacterized protein</fullName>
    </submittedName>
</protein>
<feature type="compositionally biased region" description="Basic and acidic residues" evidence="1">
    <location>
        <begin position="240"/>
        <end position="250"/>
    </location>
</feature>